<feature type="domain" description="HTH cro/C1-type" evidence="1">
    <location>
        <begin position="31"/>
        <end position="70"/>
    </location>
</feature>
<dbReference type="RefSeq" id="WP_158066076.1">
    <property type="nucleotide sequence ID" value="NZ_CP042829.1"/>
</dbReference>
<dbReference type="CDD" id="cd00093">
    <property type="entry name" value="HTH_XRE"/>
    <property type="match status" value="1"/>
</dbReference>
<accession>A0ABX6C1I9</accession>
<dbReference type="Proteomes" id="UP000326331">
    <property type="component" value="Chromosome"/>
</dbReference>
<dbReference type="InterPro" id="IPR010982">
    <property type="entry name" value="Lambda_DNA-bd_dom_sf"/>
</dbReference>
<dbReference type="EMBL" id="CP042829">
    <property type="protein sequence ID" value="QFG02140.1"/>
    <property type="molecule type" value="Genomic_DNA"/>
</dbReference>
<proteinExistence type="predicted"/>
<dbReference type="Pfam" id="PF13560">
    <property type="entry name" value="HTH_31"/>
    <property type="match status" value="1"/>
</dbReference>
<evidence type="ECO:0000313" key="3">
    <source>
        <dbReference type="Proteomes" id="UP000326331"/>
    </source>
</evidence>
<name>A0ABX6C1I9_9CHLR</name>
<keyword evidence="3" id="KW-1185">Reference proteome</keyword>
<dbReference type="PROSITE" id="PS50943">
    <property type="entry name" value="HTH_CROC1"/>
    <property type="match status" value="1"/>
</dbReference>
<reference evidence="2 3" key="1">
    <citation type="submission" date="2019-08" db="EMBL/GenBank/DDBJ databases">
        <authorList>
            <person name="Toschakov S.V."/>
        </authorList>
    </citation>
    <scope>NUCLEOTIDE SEQUENCE [LARGE SCALE GENOMIC DNA]</scope>
    <source>
        <strain evidence="2 3">3753O</strain>
    </source>
</reference>
<evidence type="ECO:0000259" key="1">
    <source>
        <dbReference type="PROSITE" id="PS50943"/>
    </source>
</evidence>
<dbReference type="SMART" id="SM00530">
    <property type="entry name" value="HTH_XRE"/>
    <property type="match status" value="1"/>
</dbReference>
<gene>
    <name evidence="2" type="ORF">Tbon_02125</name>
</gene>
<dbReference type="InterPro" id="IPR001387">
    <property type="entry name" value="Cro/C1-type_HTH"/>
</dbReference>
<sequence length="75" mass="8424">MNVGTKHRTSPSNVRLRQLVEASGLRHMVIAERSGIRRDVLSKLLTGRRPLSWEYVARLAPVLGVPMEAFAEGER</sequence>
<dbReference type="Gene3D" id="1.10.260.40">
    <property type="entry name" value="lambda repressor-like DNA-binding domains"/>
    <property type="match status" value="1"/>
</dbReference>
<protein>
    <submittedName>
        <fullName evidence="2">Helix-turn-helix domain-containing protein</fullName>
    </submittedName>
</protein>
<reference evidence="2 3" key="2">
    <citation type="submission" date="2019-10" db="EMBL/GenBank/DDBJ databases">
        <title>Thermopilla bonchosmolovskayae gen. nov., sp. nov., a moderately thermophilic Chloroflexi bacterium from a Chukotka hot spring (Arctic, Russia), representing a novel classis Thermopillaia, which include previously uncultivated lineage OLB14.</title>
        <authorList>
            <person name="Kochetkova T.V."/>
            <person name="Zayulina K.S."/>
            <person name="Zhigarkov V.S."/>
            <person name="Minaev N.V."/>
            <person name="Novikov A."/>
            <person name="Toshchakov S.V."/>
            <person name="Elcheninov A.G."/>
            <person name="Kublanov I.V."/>
        </authorList>
    </citation>
    <scope>NUCLEOTIDE SEQUENCE [LARGE SCALE GENOMIC DNA]</scope>
    <source>
        <strain evidence="2 3">3753O</strain>
    </source>
</reference>
<evidence type="ECO:0000313" key="2">
    <source>
        <dbReference type="EMBL" id="QFG02140.1"/>
    </source>
</evidence>
<dbReference type="SUPFAM" id="SSF47413">
    <property type="entry name" value="lambda repressor-like DNA-binding domains"/>
    <property type="match status" value="1"/>
</dbReference>
<organism evidence="2 3">
    <name type="scientific">Tepidiforma bonchosmolovskayae</name>
    <dbReference type="NCBI Taxonomy" id="2601677"/>
    <lineage>
        <taxon>Bacteria</taxon>
        <taxon>Bacillati</taxon>
        <taxon>Chloroflexota</taxon>
        <taxon>Tepidiformia</taxon>
        <taxon>Tepidiformales</taxon>
        <taxon>Tepidiformaceae</taxon>
        <taxon>Tepidiforma</taxon>
    </lineage>
</organism>